<dbReference type="NCBIfam" id="TIGR01879">
    <property type="entry name" value="hydantase"/>
    <property type="match status" value="1"/>
</dbReference>
<proteinExistence type="inferred from homology"/>
<keyword evidence="3" id="KW-0862">Zinc</keyword>
<dbReference type="InterPro" id="IPR002933">
    <property type="entry name" value="Peptidase_M20"/>
</dbReference>
<sequence length="413" mass="44252">MASFILAVNGDRLNARLKSLGEVGALPGGGVCRLALTDEDRQGRDLVVSWMRELGLEIAIDAIGNVVATLKGEENLPAVMMGSHIDTVSTAGLFDGNLGVLAGLEVIETIIESGINPKHSISVGFFTNEEGSRFAPDMMGSGVYTGDLPLATALQTVGIDGKSVADELNRIGYSGKAPFPNISETVAAYFELHVEQGPVLDEENIEIGVVEGVQGISWHEYTFYGNSNHAGTTPMAYRNDAGLVAAKINVFANELALSIPSQLATVGALEIKPNLVNVIPAFARFTVDLRNCDEALLQSAESRLDTYITEQTERHGLTFEKRKLARFEPVPFNKHLVDGIEASAMENDLTSKRLYSGAGHDAQMFAPHCPTTMIFVPSVGGISHNIKEYTTPEQVTNGANVLLQAVLNVAKIL</sequence>
<evidence type="ECO:0000256" key="1">
    <source>
        <dbReference type="ARBA" id="ARBA00006153"/>
    </source>
</evidence>
<feature type="binding site" evidence="3">
    <location>
        <position position="130"/>
    </location>
    <ligand>
        <name>Zn(2+)</name>
        <dbReference type="ChEBI" id="CHEBI:29105"/>
        <label>2</label>
    </ligand>
</feature>
<gene>
    <name evidence="4" type="ORF">BCF53_1343</name>
</gene>
<evidence type="ECO:0000313" key="5">
    <source>
        <dbReference type="Proteomes" id="UP000295793"/>
    </source>
</evidence>
<feature type="binding site" evidence="3">
    <location>
        <position position="95"/>
    </location>
    <ligand>
        <name>Zn(2+)</name>
        <dbReference type="ChEBI" id="CHEBI:29105"/>
        <label>2</label>
    </ligand>
</feature>
<dbReference type="Gene3D" id="3.40.630.10">
    <property type="entry name" value="Zn peptidases"/>
    <property type="match status" value="1"/>
</dbReference>
<keyword evidence="5" id="KW-1185">Reference proteome</keyword>
<dbReference type="InterPro" id="IPR036264">
    <property type="entry name" value="Bact_exopeptidase_dim_dom"/>
</dbReference>
<dbReference type="CDD" id="cd03884">
    <property type="entry name" value="M20_bAS"/>
    <property type="match status" value="1"/>
</dbReference>
<name>A0A4R3HRC9_9GAMM</name>
<feature type="binding site" evidence="3">
    <location>
        <position position="84"/>
    </location>
    <ligand>
        <name>Zn(2+)</name>
        <dbReference type="ChEBI" id="CHEBI:29105"/>
        <label>1</label>
    </ligand>
</feature>
<dbReference type="Gene3D" id="3.30.70.360">
    <property type="match status" value="1"/>
</dbReference>
<comment type="cofactor">
    <cofactor evidence="3">
        <name>Zn(2+)</name>
        <dbReference type="ChEBI" id="CHEBI:29105"/>
    </cofactor>
    <text evidence="3">Binds 2 Zn(2+) ions per subunit.</text>
</comment>
<dbReference type="Pfam" id="PF01546">
    <property type="entry name" value="Peptidase_M20"/>
    <property type="match status" value="1"/>
</dbReference>
<evidence type="ECO:0000256" key="2">
    <source>
        <dbReference type="ARBA" id="ARBA00022801"/>
    </source>
</evidence>
<dbReference type="OrthoDB" id="9808195at2"/>
<organism evidence="4 5">
    <name type="scientific">Reinekea marinisedimentorum</name>
    <dbReference type="NCBI Taxonomy" id="230495"/>
    <lineage>
        <taxon>Bacteria</taxon>
        <taxon>Pseudomonadati</taxon>
        <taxon>Pseudomonadota</taxon>
        <taxon>Gammaproteobacteria</taxon>
        <taxon>Oceanospirillales</taxon>
        <taxon>Saccharospirillaceae</taxon>
        <taxon>Reinekea</taxon>
    </lineage>
</organism>
<dbReference type="AlphaFoldDB" id="A0A4R3HRC9"/>
<evidence type="ECO:0000313" key="4">
    <source>
        <dbReference type="EMBL" id="TCS35666.1"/>
    </source>
</evidence>
<dbReference type="EMBL" id="SLZR01000034">
    <property type="protein sequence ID" value="TCS35666.1"/>
    <property type="molecule type" value="Genomic_DNA"/>
</dbReference>
<protein>
    <submittedName>
        <fullName evidence="4">N-carbamoyl-L-amino-acid hydrolase</fullName>
    </submittedName>
</protein>
<comment type="caution">
    <text evidence="4">The sequence shown here is derived from an EMBL/GenBank/DDBJ whole genome shotgun (WGS) entry which is preliminary data.</text>
</comment>
<dbReference type="PANTHER" id="PTHR32494:SF5">
    <property type="entry name" value="ALLANTOATE AMIDOHYDROLASE"/>
    <property type="match status" value="1"/>
</dbReference>
<feature type="binding site" evidence="3">
    <location>
        <position position="95"/>
    </location>
    <ligand>
        <name>Zn(2+)</name>
        <dbReference type="ChEBI" id="CHEBI:29105"/>
        <label>1</label>
    </ligand>
</feature>
<dbReference type="GO" id="GO:0016813">
    <property type="term" value="F:hydrolase activity, acting on carbon-nitrogen (but not peptide) bonds, in linear amidines"/>
    <property type="evidence" value="ECO:0007669"/>
    <property type="project" value="InterPro"/>
</dbReference>
<feature type="binding site" evidence="3">
    <location>
        <position position="384"/>
    </location>
    <ligand>
        <name>Zn(2+)</name>
        <dbReference type="ChEBI" id="CHEBI:29105"/>
        <label>2</label>
    </ligand>
</feature>
<keyword evidence="2 4" id="KW-0378">Hydrolase</keyword>
<dbReference type="SUPFAM" id="SSF53187">
    <property type="entry name" value="Zn-dependent exopeptidases"/>
    <property type="match status" value="1"/>
</dbReference>
<dbReference type="PIRSF" id="PIRSF001235">
    <property type="entry name" value="Amidase_carbamoylase"/>
    <property type="match status" value="1"/>
</dbReference>
<dbReference type="InterPro" id="IPR010158">
    <property type="entry name" value="Amidase_Cbmase"/>
</dbReference>
<dbReference type="InterPro" id="IPR001261">
    <property type="entry name" value="ArgE/DapE_CS"/>
</dbReference>
<dbReference type="PROSITE" id="PS00758">
    <property type="entry name" value="ARGE_DAPE_CPG2_1"/>
    <property type="match status" value="1"/>
</dbReference>
<comment type="similarity">
    <text evidence="1">Belongs to the peptidase M20 family.</text>
</comment>
<evidence type="ECO:0000256" key="3">
    <source>
        <dbReference type="PIRSR" id="PIRSR001235-1"/>
    </source>
</evidence>
<feature type="binding site" evidence="3">
    <location>
        <position position="193"/>
    </location>
    <ligand>
        <name>Zn(2+)</name>
        <dbReference type="ChEBI" id="CHEBI:29105"/>
        <label>1</label>
    </ligand>
</feature>
<accession>A0A4R3HRC9</accession>
<dbReference type="SUPFAM" id="SSF55031">
    <property type="entry name" value="Bacterial exopeptidase dimerisation domain"/>
    <property type="match status" value="1"/>
</dbReference>
<dbReference type="PANTHER" id="PTHR32494">
    <property type="entry name" value="ALLANTOATE DEIMINASE-RELATED"/>
    <property type="match status" value="1"/>
</dbReference>
<dbReference type="Proteomes" id="UP000295793">
    <property type="component" value="Unassembled WGS sequence"/>
</dbReference>
<reference evidence="4 5" key="1">
    <citation type="submission" date="2019-03" db="EMBL/GenBank/DDBJ databases">
        <title>Genomic Encyclopedia of Archaeal and Bacterial Type Strains, Phase II (KMG-II): from individual species to whole genera.</title>
        <authorList>
            <person name="Goeker M."/>
        </authorList>
    </citation>
    <scope>NUCLEOTIDE SEQUENCE [LARGE SCALE GENOMIC DNA]</scope>
    <source>
        <strain evidence="4 5">DSM 15388</strain>
    </source>
</reference>
<keyword evidence="3" id="KW-0479">Metal-binding</keyword>
<dbReference type="GO" id="GO:0046872">
    <property type="term" value="F:metal ion binding"/>
    <property type="evidence" value="ECO:0007669"/>
    <property type="project" value="UniProtKB-KW"/>
</dbReference>
<dbReference type="NCBIfam" id="NF006771">
    <property type="entry name" value="PRK09290.1-5"/>
    <property type="match status" value="1"/>
</dbReference>
<dbReference type="RefSeq" id="WP_132704225.1">
    <property type="nucleotide sequence ID" value="NZ_SLZR01000034.1"/>
</dbReference>